<evidence type="ECO:0000313" key="3">
    <source>
        <dbReference type="Proteomes" id="UP000887226"/>
    </source>
</evidence>
<dbReference type="InterPro" id="IPR029063">
    <property type="entry name" value="SAM-dependent_MTases_sf"/>
</dbReference>
<gene>
    <name evidence="2" type="ORF">BJ878DRAFT_283602</name>
</gene>
<dbReference type="Gene3D" id="3.40.50.150">
    <property type="entry name" value="Vaccinia Virus protein VP39"/>
    <property type="match status" value="1"/>
</dbReference>
<proteinExistence type="predicted"/>
<dbReference type="CDD" id="cd02440">
    <property type="entry name" value="AdoMet_MTases"/>
    <property type="match status" value="1"/>
</dbReference>
<keyword evidence="2" id="KW-0808">Transferase</keyword>
<dbReference type="Pfam" id="PF13489">
    <property type="entry name" value="Methyltransf_23"/>
    <property type="match status" value="1"/>
</dbReference>
<dbReference type="Proteomes" id="UP000887226">
    <property type="component" value="Unassembled WGS sequence"/>
</dbReference>
<dbReference type="AlphaFoldDB" id="A0A9P7Z6V3"/>
<dbReference type="PANTHER" id="PTHR43591">
    <property type="entry name" value="METHYLTRANSFERASE"/>
    <property type="match status" value="1"/>
</dbReference>
<evidence type="ECO:0000313" key="2">
    <source>
        <dbReference type="EMBL" id="KAG9246445.1"/>
    </source>
</evidence>
<dbReference type="GO" id="GO:0008168">
    <property type="term" value="F:methyltransferase activity"/>
    <property type="evidence" value="ECO:0007669"/>
    <property type="project" value="UniProtKB-KW"/>
</dbReference>
<dbReference type="GO" id="GO:0032259">
    <property type="term" value="P:methylation"/>
    <property type="evidence" value="ECO:0007669"/>
    <property type="project" value="UniProtKB-KW"/>
</dbReference>
<accession>A0A9P7Z6V3</accession>
<comment type="caution">
    <text evidence="2">The sequence shown here is derived from an EMBL/GenBank/DDBJ whole genome shotgun (WGS) entry which is preliminary data.</text>
</comment>
<name>A0A9P7Z6V3_9HELO</name>
<dbReference type="SUPFAM" id="SSF53335">
    <property type="entry name" value="S-adenosyl-L-methionine-dependent methyltransferases"/>
    <property type="match status" value="1"/>
</dbReference>
<dbReference type="PANTHER" id="PTHR43591:SF102">
    <property type="entry name" value="S-ADENOSYL-L-METHIONINE-DEPENDENT METHYLTRANSFERASE"/>
    <property type="match status" value="1"/>
</dbReference>
<feature type="region of interest" description="Disordered" evidence="1">
    <location>
        <begin position="33"/>
        <end position="54"/>
    </location>
</feature>
<reference evidence="2" key="1">
    <citation type="journal article" date="2021" name="IMA Fungus">
        <title>Genomic characterization of three marine fungi, including Emericellopsis atlantica sp. nov. with signatures of a generalist lifestyle and marine biomass degradation.</title>
        <authorList>
            <person name="Hagestad O.C."/>
            <person name="Hou L."/>
            <person name="Andersen J.H."/>
            <person name="Hansen E.H."/>
            <person name="Altermark B."/>
            <person name="Li C."/>
            <person name="Kuhnert E."/>
            <person name="Cox R.J."/>
            <person name="Crous P.W."/>
            <person name="Spatafora J.W."/>
            <person name="Lail K."/>
            <person name="Amirebrahimi M."/>
            <person name="Lipzen A."/>
            <person name="Pangilinan J."/>
            <person name="Andreopoulos W."/>
            <person name="Hayes R.D."/>
            <person name="Ng V."/>
            <person name="Grigoriev I.V."/>
            <person name="Jackson S.A."/>
            <person name="Sutton T.D.S."/>
            <person name="Dobson A.D.W."/>
            <person name="Rama T."/>
        </authorList>
    </citation>
    <scope>NUCLEOTIDE SEQUENCE</scope>
    <source>
        <strain evidence="2">TRa3180A</strain>
    </source>
</reference>
<dbReference type="EMBL" id="MU253804">
    <property type="protein sequence ID" value="KAG9246445.1"/>
    <property type="molecule type" value="Genomic_DNA"/>
</dbReference>
<evidence type="ECO:0000256" key="1">
    <source>
        <dbReference type="SAM" id="MobiDB-lite"/>
    </source>
</evidence>
<keyword evidence="3" id="KW-1185">Reference proteome</keyword>
<keyword evidence="2" id="KW-0489">Methyltransferase</keyword>
<protein>
    <submittedName>
        <fullName evidence="2">S-adenosyl-L-methionine-dependent methyltransferase</fullName>
    </submittedName>
</protein>
<dbReference type="OrthoDB" id="2013972at2759"/>
<sequence length="347" mass="39213">MSKEPKPVDWQAIGPSARMESTLNYADWKLTADTNDKNEPSRYKSTGHTISDAHSIEEGGRTYQAYKDGQKSSYYLPNDGAEQDRLDVQHKMFRVLLDGKLGLAPVPVDKPFHVLDIATGTGIWALDYAEENPLSRVTGTDLSLIQPKRTWVPNCEFIRDDAEDSWLFPQKFDYIHLRAIASCFSDTQAVMKQAFDHMNEGAYIELQDFVAVCIGDETMEGTGIHRWAQLLNTGFLAMGRDMLRATRYKAWLEEIGFTDVVELRESMPTNAWPRDRKYKEVGRWATLDCASGIPGLSTRALPAAGLTPEECLRVVQQALNDIHNRSIHAIIPIYIVYGRKPFAHESK</sequence>
<organism evidence="2 3">
    <name type="scientific">Calycina marina</name>
    <dbReference type="NCBI Taxonomy" id="1763456"/>
    <lineage>
        <taxon>Eukaryota</taxon>
        <taxon>Fungi</taxon>
        <taxon>Dikarya</taxon>
        <taxon>Ascomycota</taxon>
        <taxon>Pezizomycotina</taxon>
        <taxon>Leotiomycetes</taxon>
        <taxon>Helotiales</taxon>
        <taxon>Pezizellaceae</taxon>
        <taxon>Calycina</taxon>
    </lineage>
</organism>